<evidence type="ECO:0000256" key="6">
    <source>
        <dbReference type="ARBA" id="ARBA00023157"/>
    </source>
</evidence>
<dbReference type="Gene3D" id="1.20.1740.10">
    <property type="entry name" value="Amino acid/polyamine transporter I"/>
    <property type="match status" value="1"/>
</dbReference>
<dbReference type="GO" id="GO:0016020">
    <property type="term" value="C:membrane"/>
    <property type="evidence" value="ECO:0007669"/>
    <property type="project" value="UniProtKB-SubCell"/>
</dbReference>
<keyword evidence="3 8" id="KW-0812">Transmembrane</keyword>
<evidence type="ECO:0000313" key="10">
    <source>
        <dbReference type="Proteomes" id="UP000596902"/>
    </source>
</evidence>
<dbReference type="GO" id="GO:0005576">
    <property type="term" value="C:extracellular region"/>
    <property type="evidence" value="ECO:0007669"/>
    <property type="project" value="InterPro"/>
</dbReference>
<proteinExistence type="inferred from homology"/>
<feature type="transmembrane region" description="Helical" evidence="8">
    <location>
        <begin position="480"/>
        <end position="497"/>
    </location>
</feature>
<feature type="non-terminal residue" evidence="9">
    <location>
        <position position="724"/>
    </location>
</feature>
<evidence type="ECO:0000256" key="7">
    <source>
        <dbReference type="SAM" id="MobiDB-lite"/>
    </source>
</evidence>
<feature type="transmembrane region" description="Helical" evidence="8">
    <location>
        <begin position="314"/>
        <end position="335"/>
    </location>
</feature>
<evidence type="ECO:0000256" key="5">
    <source>
        <dbReference type="ARBA" id="ARBA00023136"/>
    </source>
</evidence>
<dbReference type="PANTHER" id="PTHR11785:SF402">
    <property type="entry name" value="AMINO ACID TRANSPORTER (EUROFUNG)"/>
    <property type="match status" value="1"/>
</dbReference>
<feature type="transmembrane region" description="Helical" evidence="8">
    <location>
        <begin position="211"/>
        <end position="235"/>
    </location>
</feature>
<comment type="similarity">
    <text evidence="2">Belongs to the cerato-ulmin hydrophobin family.</text>
</comment>
<feature type="transmembrane region" description="Helical" evidence="8">
    <location>
        <begin position="446"/>
        <end position="468"/>
    </location>
</feature>
<dbReference type="GO" id="GO:0015179">
    <property type="term" value="F:L-amino acid transmembrane transporter activity"/>
    <property type="evidence" value="ECO:0007669"/>
    <property type="project" value="TreeGrafter"/>
</dbReference>
<reference evidence="9" key="1">
    <citation type="submission" date="2020-01" db="EMBL/GenBank/DDBJ databases">
        <authorList>
            <person name="Feng Z.H.Z."/>
        </authorList>
    </citation>
    <scope>NUCLEOTIDE SEQUENCE</scope>
    <source>
        <strain evidence="9">CBS107.38</strain>
    </source>
</reference>
<comment type="subcellular location">
    <subcellularLocation>
        <location evidence="1">Membrane</location>
        <topology evidence="1">Multi-pass membrane protein</topology>
    </subcellularLocation>
</comment>
<dbReference type="Pfam" id="PF06766">
    <property type="entry name" value="Hydrophobin_2"/>
    <property type="match status" value="1"/>
</dbReference>
<gene>
    <name evidence="9" type="ORF">GT037_003976</name>
</gene>
<organism evidence="9 10">
    <name type="scientific">Alternaria burnsii</name>
    <dbReference type="NCBI Taxonomy" id="1187904"/>
    <lineage>
        <taxon>Eukaryota</taxon>
        <taxon>Fungi</taxon>
        <taxon>Dikarya</taxon>
        <taxon>Ascomycota</taxon>
        <taxon>Pezizomycotina</taxon>
        <taxon>Dothideomycetes</taxon>
        <taxon>Pleosporomycetidae</taxon>
        <taxon>Pleosporales</taxon>
        <taxon>Pleosporineae</taxon>
        <taxon>Pleosporaceae</taxon>
        <taxon>Alternaria</taxon>
        <taxon>Alternaria sect. Alternaria</taxon>
    </lineage>
</organism>
<feature type="region of interest" description="Disordered" evidence="7">
    <location>
        <begin position="671"/>
        <end position="724"/>
    </location>
</feature>
<feature type="transmembrane region" description="Helical" evidence="8">
    <location>
        <begin position="362"/>
        <end position="383"/>
    </location>
</feature>
<accession>A0A8H7B8Y1</accession>
<evidence type="ECO:0000256" key="4">
    <source>
        <dbReference type="ARBA" id="ARBA00022989"/>
    </source>
</evidence>
<dbReference type="EMBL" id="JAAABM010000004">
    <property type="protein sequence ID" value="KAF7678595.1"/>
    <property type="molecule type" value="Genomic_DNA"/>
</dbReference>
<feature type="transmembrane region" description="Helical" evidence="8">
    <location>
        <begin position="181"/>
        <end position="199"/>
    </location>
</feature>
<evidence type="ECO:0000256" key="2">
    <source>
        <dbReference type="ARBA" id="ARBA00009576"/>
    </source>
</evidence>
<dbReference type="InterPro" id="IPR050598">
    <property type="entry name" value="AminoAcid_Transporter"/>
</dbReference>
<feature type="region of interest" description="Disordered" evidence="7">
    <location>
        <begin position="1"/>
        <end position="50"/>
    </location>
</feature>
<dbReference type="InterPro" id="IPR036686">
    <property type="entry name" value="Class_II_Hydrophobin_sf"/>
</dbReference>
<dbReference type="Gene3D" id="3.20.120.10">
    <property type="entry name" value="Hydrophobin"/>
    <property type="match status" value="1"/>
</dbReference>
<dbReference type="AlphaFoldDB" id="A0A8H7B8Y1"/>
<evidence type="ECO:0000256" key="8">
    <source>
        <dbReference type="SAM" id="Phobius"/>
    </source>
</evidence>
<dbReference type="SUPFAM" id="SSF101751">
    <property type="entry name" value="Hydrophobin II, HfbII"/>
    <property type="match status" value="1"/>
</dbReference>
<feature type="compositionally biased region" description="Low complexity" evidence="7">
    <location>
        <begin position="703"/>
        <end position="713"/>
    </location>
</feature>
<dbReference type="CDD" id="cd23508">
    <property type="entry name" value="hydrophobin_II"/>
    <property type="match status" value="1"/>
</dbReference>
<dbReference type="RefSeq" id="XP_038788730.1">
    <property type="nucleotide sequence ID" value="XM_038929023.1"/>
</dbReference>
<evidence type="ECO:0000256" key="1">
    <source>
        <dbReference type="ARBA" id="ARBA00004141"/>
    </source>
</evidence>
<reference evidence="9" key="2">
    <citation type="submission" date="2020-08" db="EMBL/GenBank/DDBJ databases">
        <title>Draft Genome Sequence of Cumin Blight Pathogen Alternaria burnsii.</title>
        <authorList>
            <person name="Feng Z."/>
        </authorList>
    </citation>
    <scope>NUCLEOTIDE SEQUENCE</scope>
    <source>
        <strain evidence="9">CBS107.38</strain>
    </source>
</reference>
<feature type="transmembrane region" description="Helical" evidence="8">
    <location>
        <begin position="65"/>
        <end position="84"/>
    </location>
</feature>
<keyword evidence="10" id="KW-1185">Reference proteome</keyword>
<evidence type="ECO:0000256" key="3">
    <source>
        <dbReference type="ARBA" id="ARBA00022692"/>
    </source>
</evidence>
<keyword evidence="5 8" id="KW-0472">Membrane</keyword>
<protein>
    <submittedName>
        <fullName evidence="9">Amino acid transporter</fullName>
    </submittedName>
</protein>
<keyword evidence="4 8" id="KW-1133">Transmembrane helix</keyword>
<dbReference type="Pfam" id="PF13520">
    <property type="entry name" value="AA_permease_2"/>
    <property type="match status" value="1"/>
</dbReference>
<dbReference type="FunFam" id="1.20.1740.10:FF:000183">
    <property type="entry name" value="Predicted protein"/>
    <property type="match status" value="1"/>
</dbReference>
<keyword evidence="6" id="KW-1015">Disulfide bond</keyword>
<dbReference type="InterPro" id="IPR002293">
    <property type="entry name" value="AA/rel_permease1"/>
</dbReference>
<dbReference type="Proteomes" id="UP000596902">
    <property type="component" value="Unassembled WGS sequence"/>
</dbReference>
<evidence type="ECO:0000313" key="9">
    <source>
        <dbReference type="EMBL" id="KAF7678595.1"/>
    </source>
</evidence>
<feature type="compositionally biased region" description="Pro residues" evidence="7">
    <location>
        <begin position="692"/>
        <end position="702"/>
    </location>
</feature>
<comment type="caution">
    <text evidence="9">The sequence shown here is derived from an EMBL/GenBank/DDBJ whole genome shotgun (WGS) entry which is preliminary data.</text>
</comment>
<feature type="transmembrane region" description="Helical" evidence="8">
    <location>
        <begin position="96"/>
        <end position="120"/>
    </location>
</feature>
<feature type="transmembrane region" description="Helical" evidence="8">
    <location>
        <begin position="419"/>
        <end position="440"/>
    </location>
</feature>
<name>A0A8H7B8Y1_9PLEO</name>
<dbReference type="GeneID" id="62202201"/>
<sequence>PQHLRDGNRGCSAMDDMHGSSRPGSQDAPKLNTTESEREPLLARRSSSSSRAVQQLSKQLTTRHAFAVLVTLQIGSGIFASPAQVDSNVPSPGTALLVWVLGGLLSWAGAASFAELGAALPLNGGMQEYLRHIYGDTAAFLMAWVYILGVKPSSMAIQSIVIAESIGSVTSSTGDLPDAKMLKLIATIAFVSMVLLNSINTRFTMRLSESFTVFKLSTVALIVLGGVVAVAAHLINPNSSLSGPSDWYTRNWFQTRSTVSDGQTIDWVSMRTWDRYGHYCAAIYGGLWAYDGWDNANIVASEIRDPGRALPKAIKAAMIVVLSSFELVNVAYYILVPWDKLSSNNAVAVAAASSLLGRPAGILVTILVAISCAGSITSNVFAVGRLTMAASQRHYLPAVFSKRGLPMTQRSEADTTASFSLDAPIYANALALVVTLVYILTGSFRALLTFVGMAEWVFYVSTVVGLLVLRRQEPQMERPYRPLIILPIIFVIVGTLGRKQPQYRIRENGKRDSTGLVDRQATMKYVGGQSIKEGRRMDFKMTIINIKQHLSILPSPLPALHCLPVKKKSSVINMRYSILAFAAGVAAAPFASTGTTALCPAGLYSNPQCCATDVLGAVGLNCAVPATTPANTSDFISGCAATGQQAKCCVIPVAGQDVLCQDVSPGAGAPGGGAPTATVTATATGGGGPTPTAGPPAPPAPPASSSCESSTAPAPTPSDCGCEE</sequence>
<dbReference type="InterPro" id="IPR010636">
    <property type="entry name" value="Class_II_hydrophobin"/>
</dbReference>
<dbReference type="PANTHER" id="PTHR11785">
    <property type="entry name" value="AMINO ACID TRANSPORTER"/>
    <property type="match status" value="1"/>
</dbReference>